<dbReference type="Proteomes" id="UP000193240">
    <property type="component" value="Unassembled WGS sequence"/>
</dbReference>
<organism evidence="4 5">
    <name type="scientific">Epicoccum nigrum</name>
    <name type="common">Soil fungus</name>
    <name type="synonym">Epicoccum purpurascens</name>
    <dbReference type="NCBI Taxonomy" id="105696"/>
    <lineage>
        <taxon>Eukaryota</taxon>
        <taxon>Fungi</taxon>
        <taxon>Dikarya</taxon>
        <taxon>Ascomycota</taxon>
        <taxon>Pezizomycotina</taxon>
        <taxon>Dothideomycetes</taxon>
        <taxon>Pleosporomycetidae</taxon>
        <taxon>Pleosporales</taxon>
        <taxon>Pleosporineae</taxon>
        <taxon>Didymellaceae</taxon>
        <taxon>Epicoccum</taxon>
    </lineage>
</organism>
<evidence type="ECO:0000256" key="1">
    <source>
        <dbReference type="ARBA" id="ARBA00022729"/>
    </source>
</evidence>
<evidence type="ECO:0000256" key="2">
    <source>
        <dbReference type="SAM" id="SignalP"/>
    </source>
</evidence>
<keyword evidence="1 2" id="KW-0732">Signal</keyword>
<dbReference type="InterPro" id="IPR029058">
    <property type="entry name" value="AB_hydrolase_fold"/>
</dbReference>
<sequence length="879" mass="96058">MRVPSHCLSPVLLLFSRLCPSCHCSTTPPLEHKPLFSFSSTWEVLGPFQIGTREATWGADPLEFVGGFRSLEYDPEASFRSSLPVDGTARWNVTTAKTLDSEHSANSSLSIGYSNVDWEFLKLIYGWAAVQYQAWARGELIVGGNETQNVILHTDAILEFWVNDTHYFGGDFYSYRNAPPVLRLDPGHHRIDLRLARDVRAFGGILEPTIDVVVGVEKVSGDLDLAKPGILMSDVIDGNLATPQGSISLRNSGIHAVEIVGIQPANVSTNSTSYAIDGSRITIAAGQTRSVALNITLPSKNVSSIAYSIAYKVIGTGKSSSLEVTQDLNHVSTYDPHKITFTHPSGTISYAMLRPPARNASCSHKQVSLPVLLSLHGAGLEADHPEVAGAMDPVSDLCAWIVFPTGVTPWSGDDWHNWGFADIEAAINTIPSWISSGNWSGPGVDTDRWIVSGHSNGGQGTWYVATHRPDKVLAAIPVSGYASIQKYVPYELWQPSDPRRTSMVSAALNSYRHEMLMDNVRGIPIQVQHGEIDDNVPAYHSRLLALQLQFAGANSSYKEVPDQNHWWDGVMTTPELISFYYNQSRSTEELPRDLNEFSIVVGDPGDMGSKGGVKVTQLEDPGNYGRVHVRGKTVKTSNVLSIEFGPPFWKDAIVLDGQALELAAAKTTDKQHIRVRLSGRVWTVEDVEIEGESPNRRGRQLGSMTAILRTHGPMMIQHSGSANASRLALQVSRNLQQYFRADSTIASEDAKTESTNITGNIIHLVTGKAFSSTISDFPVQINPSGITIRDYRGQDQLYAEARGAAWLQPLEGERLKLVLWGADDEGLGQATRLIPMLTGVGQPDFVVLSEEAKWKGLEGTLALGFFDSQWQVAASSFVS</sequence>
<dbReference type="OMA" id="HAREQHF"/>
<dbReference type="InterPro" id="IPR001375">
    <property type="entry name" value="Peptidase_S9_cat"/>
</dbReference>
<name>A0A1Y2LVG3_EPING</name>
<evidence type="ECO:0000313" key="4">
    <source>
        <dbReference type="EMBL" id="OSS47835.1"/>
    </source>
</evidence>
<dbReference type="Pfam" id="PF00326">
    <property type="entry name" value="Peptidase_S9"/>
    <property type="match status" value="1"/>
</dbReference>
<dbReference type="PANTHER" id="PTHR43037:SF4">
    <property type="entry name" value="PEPTIDASE S9 PROLYL OLIGOPEPTIDASE CATALYTIC DOMAIN-CONTAINING PROTEIN"/>
    <property type="match status" value="1"/>
</dbReference>
<dbReference type="Gene3D" id="3.40.50.1820">
    <property type="entry name" value="alpha/beta hydrolase"/>
    <property type="match status" value="1"/>
</dbReference>
<dbReference type="STRING" id="105696.A0A1Y2LVG3"/>
<proteinExistence type="predicted"/>
<dbReference type="InParanoid" id="A0A1Y2LVG3"/>
<dbReference type="GO" id="GO:0008236">
    <property type="term" value="F:serine-type peptidase activity"/>
    <property type="evidence" value="ECO:0007669"/>
    <property type="project" value="InterPro"/>
</dbReference>
<protein>
    <recommendedName>
        <fullName evidence="3">Peptidase S9 prolyl oligopeptidase catalytic domain-containing protein</fullName>
    </recommendedName>
</protein>
<accession>A0A1Y2LVG3</accession>
<gene>
    <name evidence="4" type="ORF">B5807_06315</name>
</gene>
<evidence type="ECO:0000259" key="3">
    <source>
        <dbReference type="Pfam" id="PF00326"/>
    </source>
</evidence>
<feature type="domain" description="Peptidase S9 prolyl oligopeptidase catalytic" evidence="3">
    <location>
        <begin position="444"/>
        <end position="567"/>
    </location>
</feature>
<dbReference type="PANTHER" id="PTHR43037">
    <property type="entry name" value="UNNAMED PRODUCT-RELATED"/>
    <property type="match status" value="1"/>
</dbReference>
<feature type="chain" id="PRO_5010984297" description="Peptidase S9 prolyl oligopeptidase catalytic domain-containing protein" evidence="2">
    <location>
        <begin position="25"/>
        <end position="879"/>
    </location>
</feature>
<dbReference type="InterPro" id="IPR050955">
    <property type="entry name" value="Plant_Biomass_Hydrol_Est"/>
</dbReference>
<feature type="signal peptide" evidence="2">
    <location>
        <begin position="1"/>
        <end position="24"/>
    </location>
</feature>
<dbReference type="AlphaFoldDB" id="A0A1Y2LVG3"/>
<dbReference type="EMBL" id="KZ107847">
    <property type="protein sequence ID" value="OSS47835.1"/>
    <property type="molecule type" value="Genomic_DNA"/>
</dbReference>
<dbReference type="GO" id="GO:0006508">
    <property type="term" value="P:proteolysis"/>
    <property type="evidence" value="ECO:0007669"/>
    <property type="project" value="InterPro"/>
</dbReference>
<keyword evidence="5" id="KW-1185">Reference proteome</keyword>
<dbReference type="SUPFAM" id="SSF53474">
    <property type="entry name" value="alpha/beta-Hydrolases"/>
    <property type="match status" value="1"/>
</dbReference>
<evidence type="ECO:0000313" key="5">
    <source>
        <dbReference type="Proteomes" id="UP000193240"/>
    </source>
</evidence>
<reference evidence="4 5" key="1">
    <citation type="journal article" date="2017" name="Genome Announc.">
        <title>Genome sequence of the saprophytic ascomycete Epicoccum nigrum ICMP 19927 strain isolated from New Zealand.</title>
        <authorList>
            <person name="Fokin M."/>
            <person name="Fleetwood D."/>
            <person name="Weir B.S."/>
            <person name="Villas-Boas S.G."/>
        </authorList>
    </citation>
    <scope>NUCLEOTIDE SEQUENCE [LARGE SCALE GENOMIC DNA]</scope>
    <source>
        <strain evidence="4 5">ICMP 19927</strain>
    </source>
</reference>